<name>A0ACB9JW35_9ASTR</name>
<keyword evidence="2" id="KW-1185">Reference proteome</keyword>
<accession>A0ACB9JW35</accession>
<evidence type="ECO:0000313" key="2">
    <source>
        <dbReference type="Proteomes" id="UP001056120"/>
    </source>
</evidence>
<dbReference type="EMBL" id="CM042019">
    <property type="protein sequence ID" value="KAI3824241.1"/>
    <property type="molecule type" value="Genomic_DNA"/>
</dbReference>
<evidence type="ECO:0000313" key="1">
    <source>
        <dbReference type="EMBL" id="KAI3824241.1"/>
    </source>
</evidence>
<sequence length="186" mass="20776">MNGFARDDSHNEVWWVVWACAERMKEVGDLIENVCVALWGKKCILKWLLYRALLSAVAKCIRGFIKLRIALGTLHGALPDATSEEIETYDDECAICREPMAKAKKLSCNQLFHLSCLRSWWHLDARLDQGLSDNYSCPTCLKPLFVGAPEGNSVPHSGDVSSDEQLARQLCSTLELQNDPTGVIPL</sequence>
<comment type="caution">
    <text evidence="1">The sequence shown here is derived from an EMBL/GenBank/DDBJ whole genome shotgun (WGS) entry which is preliminary data.</text>
</comment>
<proteinExistence type="predicted"/>
<reference evidence="1 2" key="2">
    <citation type="journal article" date="2022" name="Mol. Ecol. Resour.">
        <title>The genomes of chicory, endive, great burdock and yacon provide insights into Asteraceae paleo-polyploidization history and plant inulin production.</title>
        <authorList>
            <person name="Fan W."/>
            <person name="Wang S."/>
            <person name="Wang H."/>
            <person name="Wang A."/>
            <person name="Jiang F."/>
            <person name="Liu H."/>
            <person name="Zhao H."/>
            <person name="Xu D."/>
            <person name="Zhang Y."/>
        </authorList>
    </citation>
    <scope>NUCLEOTIDE SEQUENCE [LARGE SCALE GENOMIC DNA]</scope>
    <source>
        <strain evidence="2">cv. Yunnan</strain>
        <tissue evidence="1">Leaves</tissue>
    </source>
</reference>
<dbReference type="Proteomes" id="UP001056120">
    <property type="component" value="Linkage Group LG02"/>
</dbReference>
<protein>
    <submittedName>
        <fullName evidence="1">Uncharacterized protein</fullName>
    </submittedName>
</protein>
<gene>
    <name evidence="1" type="ORF">L1987_05691</name>
</gene>
<reference evidence="2" key="1">
    <citation type="journal article" date="2022" name="Mol. Ecol. Resour.">
        <title>The genomes of chicory, endive, great burdock and yacon provide insights into Asteraceae palaeo-polyploidization history and plant inulin production.</title>
        <authorList>
            <person name="Fan W."/>
            <person name="Wang S."/>
            <person name="Wang H."/>
            <person name="Wang A."/>
            <person name="Jiang F."/>
            <person name="Liu H."/>
            <person name="Zhao H."/>
            <person name="Xu D."/>
            <person name="Zhang Y."/>
        </authorList>
    </citation>
    <scope>NUCLEOTIDE SEQUENCE [LARGE SCALE GENOMIC DNA]</scope>
    <source>
        <strain evidence="2">cv. Yunnan</strain>
    </source>
</reference>
<organism evidence="1 2">
    <name type="scientific">Smallanthus sonchifolius</name>
    <dbReference type="NCBI Taxonomy" id="185202"/>
    <lineage>
        <taxon>Eukaryota</taxon>
        <taxon>Viridiplantae</taxon>
        <taxon>Streptophyta</taxon>
        <taxon>Embryophyta</taxon>
        <taxon>Tracheophyta</taxon>
        <taxon>Spermatophyta</taxon>
        <taxon>Magnoliopsida</taxon>
        <taxon>eudicotyledons</taxon>
        <taxon>Gunneridae</taxon>
        <taxon>Pentapetalae</taxon>
        <taxon>asterids</taxon>
        <taxon>campanulids</taxon>
        <taxon>Asterales</taxon>
        <taxon>Asteraceae</taxon>
        <taxon>Asteroideae</taxon>
        <taxon>Heliantheae alliance</taxon>
        <taxon>Millerieae</taxon>
        <taxon>Smallanthus</taxon>
    </lineage>
</organism>